<dbReference type="EMBL" id="QUAJ01000004">
    <property type="protein sequence ID" value="REI42446.1"/>
    <property type="molecule type" value="Genomic_DNA"/>
</dbReference>
<evidence type="ECO:0000313" key="3">
    <source>
        <dbReference type="Proteomes" id="UP000263486"/>
    </source>
</evidence>
<keyword evidence="3" id="KW-1185">Reference proteome</keyword>
<comment type="caution">
    <text evidence="2">The sequence shown here is derived from an EMBL/GenBank/DDBJ whole genome shotgun (WGS) entry which is preliminary data.</text>
</comment>
<evidence type="ECO:0000256" key="1">
    <source>
        <dbReference type="SAM" id="Coils"/>
    </source>
</evidence>
<organism evidence="2 3">
    <name type="scientific">Psychrilyobacter piezotolerans</name>
    <dbReference type="NCBI Taxonomy" id="2293438"/>
    <lineage>
        <taxon>Bacteria</taxon>
        <taxon>Fusobacteriati</taxon>
        <taxon>Fusobacteriota</taxon>
        <taxon>Fusobacteriia</taxon>
        <taxon>Fusobacteriales</taxon>
        <taxon>Fusobacteriaceae</taxon>
        <taxon>Psychrilyobacter</taxon>
    </lineage>
</organism>
<protein>
    <submittedName>
        <fullName evidence="2">Uncharacterized protein</fullName>
    </submittedName>
</protein>
<gene>
    <name evidence="2" type="ORF">DYH56_03575</name>
</gene>
<keyword evidence="1" id="KW-0175">Coiled coil</keyword>
<feature type="coiled-coil region" evidence="1">
    <location>
        <begin position="66"/>
        <end position="114"/>
    </location>
</feature>
<dbReference type="Proteomes" id="UP000263486">
    <property type="component" value="Unassembled WGS sequence"/>
</dbReference>
<feature type="coiled-coil region" evidence="1">
    <location>
        <begin position="5"/>
        <end position="42"/>
    </location>
</feature>
<dbReference type="RefSeq" id="WP_114641487.1">
    <property type="nucleotide sequence ID" value="NZ_JAACIO010000004.1"/>
</dbReference>
<sequence length="267" mass="31835">MSLFGRKEKEKIAELNILIDGLEKEIIKIKAKEEQLADTIQKKDIKIEKLSKSPHDRQFEKITLEFDKVKIENTDLKRLNENLKLENKKLIAENHEIIEKITKIEKMADSLREENETLKQPKIKREKPRYRVLIKDLYSARKHDEFKKICENSGLIYVNELENLNFEKLIEDGISKTKINNAKDEYIKFKNGEFNSEIEEYLVYGHKISKVFFRYRSFVSYLMETGIKYICQLENFDFEGLKGENFTPAQIEKLKEKITEYNKLRKK</sequence>
<reference evidence="2 3" key="1">
    <citation type="submission" date="2018-08" db="EMBL/GenBank/DDBJ databases">
        <title>Draft genome sequence of Psychrilyobacter sp. strain SD5 isolated from Black Sea water.</title>
        <authorList>
            <person name="Yadav S."/>
            <person name="Villanueva L."/>
            <person name="Damste J.S.S."/>
        </authorList>
    </citation>
    <scope>NUCLEOTIDE SEQUENCE [LARGE SCALE GENOMIC DNA]</scope>
    <source>
        <strain evidence="2 3">SD5</strain>
    </source>
</reference>
<proteinExistence type="predicted"/>
<evidence type="ECO:0000313" key="2">
    <source>
        <dbReference type="EMBL" id="REI42446.1"/>
    </source>
</evidence>
<accession>A0ABX9KJC9</accession>
<name>A0ABX9KJC9_9FUSO</name>